<dbReference type="AlphaFoldDB" id="A0A1Y1CN21"/>
<sequence length="325" mass="36797">MIEKSISLGVIDPLEFYGINNSKLAILKEMFPKLKIVGRGNEIFANGEEKTLDLFEKKVHLLIQHYNQYNVLTLSNIKRIVLENTPEIQDPDDPKSVILFGNNGKIIRARTANQKKLVEKTAKNDMIFAIGPAGSGKTYTAIALAVKALRNSEVKKIILSRPAVEAGENLGFLPGDLKEKIDPYLQPLYDALLDMIPPRKLVDYLEAEIIQIAPLAYMRGRTLNEAFVILDEAQNTTVKQLKMFLTRMGTSGKFMITGDITQIDLPRKQQSGLIQAFRILKDIKGIAMVEFDKSDIIRHRLVKEIVSAYELEDERQEKKRESKEQ</sequence>
<evidence type="ECO:0000256" key="3">
    <source>
        <dbReference type="ARBA" id="ARBA00022490"/>
    </source>
</evidence>
<feature type="domain" description="PhoH-like protein" evidence="7">
    <location>
        <begin position="107"/>
        <end position="310"/>
    </location>
</feature>
<keyword evidence="5" id="KW-0067">ATP-binding</keyword>
<dbReference type="Gene3D" id="3.40.50.300">
    <property type="entry name" value="P-loop containing nucleotide triphosphate hydrolases"/>
    <property type="match status" value="1"/>
</dbReference>
<organism evidence="8 9">
    <name type="scientific">Labilibaculum antarcticum</name>
    <dbReference type="NCBI Taxonomy" id="1717717"/>
    <lineage>
        <taxon>Bacteria</taxon>
        <taxon>Pseudomonadati</taxon>
        <taxon>Bacteroidota</taxon>
        <taxon>Bacteroidia</taxon>
        <taxon>Marinilabiliales</taxon>
        <taxon>Marinifilaceae</taxon>
        <taxon>Labilibaculum</taxon>
    </lineage>
</organism>
<evidence type="ECO:0000259" key="7">
    <source>
        <dbReference type="Pfam" id="PF02562"/>
    </source>
</evidence>
<gene>
    <name evidence="8" type="ORF">ALGA_3541</name>
</gene>
<dbReference type="RefSeq" id="WP_096431604.1">
    <property type="nucleotide sequence ID" value="NZ_AP018042.1"/>
</dbReference>
<dbReference type="PANTHER" id="PTHR30473:SF1">
    <property type="entry name" value="PHOH-LIKE PROTEIN"/>
    <property type="match status" value="1"/>
</dbReference>
<evidence type="ECO:0000256" key="2">
    <source>
        <dbReference type="ARBA" id="ARBA00010393"/>
    </source>
</evidence>
<dbReference type="OrthoDB" id="9773137at2"/>
<dbReference type="EMBL" id="AP018042">
    <property type="protein sequence ID" value="BAX81839.1"/>
    <property type="molecule type" value="Genomic_DNA"/>
</dbReference>
<comment type="subcellular location">
    <subcellularLocation>
        <location evidence="1">Cytoplasm</location>
    </subcellularLocation>
</comment>
<evidence type="ECO:0000313" key="9">
    <source>
        <dbReference type="Proteomes" id="UP000218267"/>
    </source>
</evidence>
<keyword evidence="4" id="KW-0547">Nucleotide-binding</keyword>
<dbReference type="SUPFAM" id="SSF52540">
    <property type="entry name" value="P-loop containing nucleoside triphosphate hydrolases"/>
    <property type="match status" value="1"/>
</dbReference>
<dbReference type="GO" id="GO:0005829">
    <property type="term" value="C:cytosol"/>
    <property type="evidence" value="ECO:0007669"/>
    <property type="project" value="TreeGrafter"/>
</dbReference>
<evidence type="ECO:0000256" key="4">
    <source>
        <dbReference type="ARBA" id="ARBA00022741"/>
    </source>
</evidence>
<evidence type="ECO:0000256" key="6">
    <source>
        <dbReference type="ARBA" id="ARBA00039970"/>
    </source>
</evidence>
<keyword evidence="9" id="KW-1185">Reference proteome</keyword>
<dbReference type="Proteomes" id="UP000218267">
    <property type="component" value="Chromosome"/>
</dbReference>
<reference evidence="9" key="2">
    <citation type="journal article" date="2020" name="Antonie Van Leeuwenhoek">
        <title>Labilibaculum antarcticum sp. nov., a novel facultative anaerobic, psychrotorelant bacterium isolated from marine sediment of Antarctica.</title>
        <authorList>
            <person name="Watanabe M."/>
            <person name="Kojima H."/>
            <person name="Fukui M."/>
        </authorList>
    </citation>
    <scope>NUCLEOTIDE SEQUENCE [LARGE SCALE GENOMIC DNA]</scope>
    <source>
        <strain evidence="9">SPP2</strain>
    </source>
</reference>
<dbReference type="KEGG" id="mbas:ALGA_3541"/>
<evidence type="ECO:0000313" key="8">
    <source>
        <dbReference type="EMBL" id="BAX81839.1"/>
    </source>
</evidence>
<comment type="similarity">
    <text evidence="2">Belongs to the PhoH family.</text>
</comment>
<accession>A0A1Y1CN21</accession>
<evidence type="ECO:0000256" key="1">
    <source>
        <dbReference type="ARBA" id="ARBA00004496"/>
    </source>
</evidence>
<name>A0A1Y1CN21_9BACT</name>
<dbReference type="GO" id="GO:0005524">
    <property type="term" value="F:ATP binding"/>
    <property type="evidence" value="ECO:0007669"/>
    <property type="project" value="UniProtKB-KW"/>
</dbReference>
<dbReference type="InterPro" id="IPR051451">
    <property type="entry name" value="PhoH2-like"/>
</dbReference>
<reference evidence="8 9" key="1">
    <citation type="journal article" date="2018" name="Mar. Genomics">
        <title>Complete genome sequence of Marinifilaceae bacterium strain SPP2, isolated from the Antarctic marine sediment.</title>
        <authorList>
            <person name="Watanabe M."/>
            <person name="Kojima H."/>
            <person name="Fukui M."/>
        </authorList>
    </citation>
    <scope>NUCLEOTIDE SEQUENCE [LARGE SCALE GENOMIC DNA]</scope>
    <source>
        <strain evidence="8 9">SPP2</strain>
    </source>
</reference>
<dbReference type="Pfam" id="PF02562">
    <property type="entry name" value="PhoH"/>
    <property type="match status" value="1"/>
</dbReference>
<protein>
    <recommendedName>
        <fullName evidence="6">PhoH-like protein</fullName>
    </recommendedName>
</protein>
<dbReference type="InterPro" id="IPR027417">
    <property type="entry name" value="P-loop_NTPase"/>
</dbReference>
<evidence type="ECO:0000256" key="5">
    <source>
        <dbReference type="ARBA" id="ARBA00022840"/>
    </source>
</evidence>
<dbReference type="FunFam" id="3.40.50.300:FF:000013">
    <property type="entry name" value="PhoH family ATPase"/>
    <property type="match status" value="1"/>
</dbReference>
<keyword evidence="3" id="KW-0963">Cytoplasm</keyword>
<dbReference type="InterPro" id="IPR003714">
    <property type="entry name" value="PhoH"/>
</dbReference>
<dbReference type="PANTHER" id="PTHR30473">
    <property type="entry name" value="PROTEIN PHOH"/>
    <property type="match status" value="1"/>
</dbReference>
<proteinExistence type="inferred from homology"/>